<dbReference type="EMBL" id="BAABDU010000007">
    <property type="protein sequence ID" value="GAA3779643.1"/>
    <property type="molecule type" value="Genomic_DNA"/>
</dbReference>
<accession>A0ABP7H0S1</accession>
<dbReference type="PANTHER" id="PTHR22916">
    <property type="entry name" value="GLYCOSYLTRANSFERASE"/>
    <property type="match status" value="1"/>
</dbReference>
<dbReference type="Gene3D" id="3.90.550.10">
    <property type="entry name" value="Spore Coat Polysaccharide Biosynthesis Protein SpsA, Chain A"/>
    <property type="match status" value="1"/>
</dbReference>
<comment type="caution">
    <text evidence="2">The sequence shown here is derived from an EMBL/GenBank/DDBJ whole genome shotgun (WGS) entry which is preliminary data.</text>
</comment>
<sequence>MLTIIYPYRNRELERIKNSLNSLLSQSNMDFEVIFVDYGSQLEISKEVKELLSEYKFVEYVYSYNIYQPWSRSKAINIGLQFTKTEYVFIADIDIFFHPNFIDKLYSLKQENTNYYFQVGYLNKQESLLKKEFNDYKIESKSIAEGKGLSFFKLNSLLSINGFDEFFHFWGAEDQDIHQRLQNNGNKEIFYNKEILLLHQWHPTFESLQKNKLTVEPLIEDAFNLNKQKLRFNRENNLIIANIDCWGLLFTREAFDMLESEDGFVEIINKKNNVDYFLNVVLSNFTDKIKVRFITDAYQKSLKYKIKKRLKIEKNEYYSLKYINDTILLNIILHHKSLPYIFKVNSDFESLDFIMSK</sequence>
<dbReference type="InterPro" id="IPR001173">
    <property type="entry name" value="Glyco_trans_2-like"/>
</dbReference>
<dbReference type="PANTHER" id="PTHR22916:SF3">
    <property type="entry name" value="UDP-GLCNAC:BETAGAL BETA-1,3-N-ACETYLGLUCOSAMINYLTRANSFERASE-LIKE PROTEIN 1"/>
    <property type="match status" value="1"/>
</dbReference>
<dbReference type="InterPro" id="IPR029044">
    <property type="entry name" value="Nucleotide-diphossugar_trans"/>
</dbReference>
<organism evidence="2 3">
    <name type="scientific">Flavobacterium ginsengiterrae</name>
    <dbReference type="NCBI Taxonomy" id="871695"/>
    <lineage>
        <taxon>Bacteria</taxon>
        <taxon>Pseudomonadati</taxon>
        <taxon>Bacteroidota</taxon>
        <taxon>Flavobacteriia</taxon>
        <taxon>Flavobacteriales</taxon>
        <taxon>Flavobacteriaceae</taxon>
        <taxon>Flavobacterium</taxon>
    </lineage>
</organism>
<dbReference type="Proteomes" id="UP001500748">
    <property type="component" value="Unassembled WGS sequence"/>
</dbReference>
<evidence type="ECO:0000313" key="2">
    <source>
        <dbReference type="EMBL" id="GAA3779643.1"/>
    </source>
</evidence>
<gene>
    <name evidence="2" type="ORF">GCM10022423_39620</name>
</gene>
<reference evidence="3" key="1">
    <citation type="journal article" date="2019" name="Int. J. Syst. Evol. Microbiol.">
        <title>The Global Catalogue of Microorganisms (GCM) 10K type strain sequencing project: providing services to taxonomists for standard genome sequencing and annotation.</title>
        <authorList>
            <consortium name="The Broad Institute Genomics Platform"/>
            <consortium name="The Broad Institute Genome Sequencing Center for Infectious Disease"/>
            <person name="Wu L."/>
            <person name="Ma J."/>
        </authorList>
    </citation>
    <scope>NUCLEOTIDE SEQUENCE [LARGE SCALE GENOMIC DNA]</scope>
    <source>
        <strain evidence="3">JCM 17337</strain>
    </source>
</reference>
<dbReference type="Pfam" id="PF00535">
    <property type="entry name" value="Glycos_transf_2"/>
    <property type="match status" value="1"/>
</dbReference>
<keyword evidence="3" id="KW-1185">Reference proteome</keyword>
<protein>
    <recommendedName>
        <fullName evidence="1">Glycosyltransferase 2-like domain-containing protein</fullName>
    </recommendedName>
</protein>
<dbReference type="RefSeq" id="WP_345146421.1">
    <property type="nucleotide sequence ID" value="NZ_BAABDU010000007.1"/>
</dbReference>
<evidence type="ECO:0000313" key="3">
    <source>
        <dbReference type="Proteomes" id="UP001500748"/>
    </source>
</evidence>
<evidence type="ECO:0000259" key="1">
    <source>
        <dbReference type="Pfam" id="PF00535"/>
    </source>
</evidence>
<feature type="domain" description="Glycosyltransferase 2-like" evidence="1">
    <location>
        <begin position="3"/>
        <end position="145"/>
    </location>
</feature>
<proteinExistence type="predicted"/>
<dbReference type="SUPFAM" id="SSF53448">
    <property type="entry name" value="Nucleotide-diphospho-sugar transferases"/>
    <property type="match status" value="1"/>
</dbReference>
<name>A0ABP7H0S1_9FLAO</name>